<evidence type="ECO:0000256" key="1">
    <source>
        <dbReference type="ARBA" id="ARBA00004141"/>
    </source>
</evidence>
<feature type="transmembrane region" description="Helical" evidence="6">
    <location>
        <begin position="176"/>
        <end position="196"/>
    </location>
</feature>
<dbReference type="SUPFAM" id="SSF103473">
    <property type="entry name" value="MFS general substrate transporter"/>
    <property type="match status" value="1"/>
</dbReference>
<evidence type="ECO:0000256" key="5">
    <source>
        <dbReference type="ARBA" id="ARBA00023136"/>
    </source>
</evidence>
<reference evidence="8" key="1">
    <citation type="submission" date="2022-05" db="EMBL/GenBank/DDBJ databases">
        <authorList>
            <person name="Pankratov T."/>
        </authorList>
    </citation>
    <scope>NUCLEOTIDE SEQUENCE</scope>
    <source>
        <strain evidence="8">BP6-180914</strain>
    </source>
</reference>
<evidence type="ECO:0000259" key="7">
    <source>
        <dbReference type="PROSITE" id="PS50850"/>
    </source>
</evidence>
<evidence type="ECO:0000256" key="4">
    <source>
        <dbReference type="ARBA" id="ARBA00022989"/>
    </source>
</evidence>
<dbReference type="InterPro" id="IPR036259">
    <property type="entry name" value="MFS_trans_sf"/>
</dbReference>
<evidence type="ECO:0000313" key="8">
    <source>
        <dbReference type="EMBL" id="MCW6506958.1"/>
    </source>
</evidence>
<dbReference type="Gene3D" id="1.20.1250.20">
    <property type="entry name" value="MFS general substrate transporter like domains"/>
    <property type="match status" value="2"/>
</dbReference>
<dbReference type="PANTHER" id="PTHR43791:SF36">
    <property type="entry name" value="TRANSPORTER, PUTATIVE (AFU_ORTHOLOGUE AFUA_6G08340)-RELATED"/>
    <property type="match status" value="1"/>
</dbReference>
<evidence type="ECO:0000256" key="6">
    <source>
        <dbReference type="SAM" id="Phobius"/>
    </source>
</evidence>
<feature type="transmembrane region" description="Helical" evidence="6">
    <location>
        <begin position="242"/>
        <end position="263"/>
    </location>
</feature>
<feature type="transmembrane region" description="Helical" evidence="6">
    <location>
        <begin position="49"/>
        <end position="69"/>
    </location>
</feature>
<dbReference type="Pfam" id="PF07690">
    <property type="entry name" value="MFS_1"/>
    <property type="match status" value="1"/>
</dbReference>
<accession>A0AA41YU89</accession>
<feature type="transmembrane region" description="Helical" evidence="6">
    <location>
        <begin position="107"/>
        <end position="129"/>
    </location>
</feature>
<dbReference type="AlphaFoldDB" id="A0AA41YU89"/>
<keyword evidence="2" id="KW-0813">Transport</keyword>
<evidence type="ECO:0000313" key="9">
    <source>
        <dbReference type="Proteomes" id="UP001165667"/>
    </source>
</evidence>
<feature type="transmembrane region" description="Helical" evidence="6">
    <location>
        <begin position="332"/>
        <end position="351"/>
    </location>
</feature>
<feature type="transmembrane region" description="Helical" evidence="6">
    <location>
        <begin position="358"/>
        <end position="379"/>
    </location>
</feature>
<dbReference type="GO" id="GO:0005886">
    <property type="term" value="C:plasma membrane"/>
    <property type="evidence" value="ECO:0007669"/>
    <property type="project" value="TreeGrafter"/>
</dbReference>
<organism evidence="8 9">
    <name type="scientific">Lichenifustis flavocetrariae</name>
    <dbReference type="NCBI Taxonomy" id="2949735"/>
    <lineage>
        <taxon>Bacteria</taxon>
        <taxon>Pseudomonadati</taxon>
        <taxon>Pseudomonadota</taxon>
        <taxon>Alphaproteobacteria</taxon>
        <taxon>Hyphomicrobiales</taxon>
        <taxon>Lichenihabitantaceae</taxon>
        <taxon>Lichenifustis</taxon>
    </lineage>
</organism>
<keyword evidence="9" id="KW-1185">Reference proteome</keyword>
<feature type="domain" description="Major facilitator superfamily (MFS) profile" evidence="7">
    <location>
        <begin position="16"/>
        <end position="421"/>
    </location>
</feature>
<keyword evidence="5 6" id="KW-0472">Membrane</keyword>
<name>A0AA41YU89_9HYPH</name>
<dbReference type="RefSeq" id="WP_282583294.1">
    <property type="nucleotide sequence ID" value="NZ_JAMOIM010000001.1"/>
</dbReference>
<feature type="transmembrane region" description="Helical" evidence="6">
    <location>
        <begin position="12"/>
        <end position="29"/>
    </location>
</feature>
<dbReference type="Proteomes" id="UP001165667">
    <property type="component" value="Unassembled WGS sequence"/>
</dbReference>
<feature type="transmembrane region" description="Helical" evidence="6">
    <location>
        <begin position="275"/>
        <end position="295"/>
    </location>
</feature>
<proteinExistence type="predicted"/>
<comment type="subcellular location">
    <subcellularLocation>
        <location evidence="1">Membrane</location>
        <topology evidence="1">Multi-pass membrane protein</topology>
    </subcellularLocation>
</comment>
<gene>
    <name evidence="8" type="ORF">M8523_02860</name>
</gene>
<dbReference type="GO" id="GO:0022857">
    <property type="term" value="F:transmembrane transporter activity"/>
    <property type="evidence" value="ECO:0007669"/>
    <property type="project" value="InterPro"/>
</dbReference>
<sequence length="437" mass="46183">MAQIQPSTLSKMKWRLLPFLLASYLVAYLDRVNVGVAALQMNQDLALSPTAYAVGSGIFFLGYFVFELPSNWLLERVGARVWIARIMITWGLLACATALTWNAASFSVVRFLLGFAEAGFLPGIVFYLGRWFPARERALVMSTFFLGVPLSFVLGAPLSGALLNLGGIFGIAGWKWLFILEGAPAIVLGILCLFVLSDRPSEAAWLDADERTALASVLSAEEKARAGAASTSFFAALREPGVWAFGLAYMGVNMGIYGIGLWLPQIIKQVGFTDFVTTLLSALPYVVAAVVMVLWARHSDQTGERRWHAVLPCIACSVGLGGSAVLGNPLLAYAALTLAAVGIMTSMANFWALPTGALAGSAAAGGIALVNSVGNLGGFGGSYLVGYLRQSSHGFQSSLLFLSVCPLIAAAILYVMAGWRRGAGSPAAAPTPVGEPV</sequence>
<dbReference type="PANTHER" id="PTHR43791">
    <property type="entry name" value="PERMEASE-RELATED"/>
    <property type="match status" value="1"/>
</dbReference>
<dbReference type="PROSITE" id="PS50850">
    <property type="entry name" value="MFS"/>
    <property type="match status" value="1"/>
</dbReference>
<protein>
    <submittedName>
        <fullName evidence="8">MFS transporter</fullName>
    </submittedName>
</protein>
<keyword evidence="4 6" id="KW-1133">Transmembrane helix</keyword>
<feature type="transmembrane region" description="Helical" evidence="6">
    <location>
        <begin position="399"/>
        <end position="417"/>
    </location>
</feature>
<dbReference type="InterPro" id="IPR020846">
    <property type="entry name" value="MFS_dom"/>
</dbReference>
<dbReference type="InterPro" id="IPR011701">
    <property type="entry name" value="MFS"/>
</dbReference>
<evidence type="ECO:0000256" key="2">
    <source>
        <dbReference type="ARBA" id="ARBA00022448"/>
    </source>
</evidence>
<evidence type="ECO:0000256" key="3">
    <source>
        <dbReference type="ARBA" id="ARBA00022692"/>
    </source>
</evidence>
<feature type="transmembrane region" description="Helical" evidence="6">
    <location>
        <begin position="81"/>
        <end position="101"/>
    </location>
</feature>
<dbReference type="FunFam" id="1.20.1250.20:FF:000018">
    <property type="entry name" value="MFS transporter permease"/>
    <property type="match status" value="1"/>
</dbReference>
<dbReference type="EMBL" id="JAMOIM010000001">
    <property type="protein sequence ID" value="MCW6506958.1"/>
    <property type="molecule type" value="Genomic_DNA"/>
</dbReference>
<keyword evidence="3 6" id="KW-0812">Transmembrane</keyword>
<feature type="transmembrane region" description="Helical" evidence="6">
    <location>
        <begin position="307"/>
        <end position="326"/>
    </location>
</feature>
<comment type="caution">
    <text evidence="8">The sequence shown here is derived from an EMBL/GenBank/DDBJ whole genome shotgun (WGS) entry which is preliminary data.</text>
</comment>
<dbReference type="CDD" id="cd17319">
    <property type="entry name" value="MFS_ExuT_GudP_like"/>
    <property type="match status" value="1"/>
</dbReference>